<evidence type="ECO:0000256" key="3">
    <source>
        <dbReference type="ARBA" id="ARBA00024042"/>
    </source>
</evidence>
<dbReference type="Proteomes" id="UP001296104">
    <property type="component" value="Unassembled WGS sequence"/>
</dbReference>
<dbReference type="GO" id="GO:0010181">
    <property type="term" value="F:FMN binding"/>
    <property type="evidence" value="ECO:0007669"/>
    <property type="project" value="InterPro"/>
</dbReference>
<dbReference type="InterPro" id="IPR008259">
    <property type="entry name" value="FMN_hydac_DH_AS"/>
</dbReference>
<feature type="binding site" evidence="7">
    <location>
        <position position="268"/>
    </location>
    <ligand>
        <name>glyoxylate</name>
        <dbReference type="ChEBI" id="CHEBI:36655"/>
    </ligand>
</feature>
<dbReference type="AlphaFoldDB" id="A0AAI8Z2K7"/>
<dbReference type="PANTHER" id="PTHR10578:SF149">
    <property type="entry name" value="2-HYDROXYACID OXIDASE 2"/>
    <property type="match status" value="1"/>
</dbReference>
<feature type="binding site" evidence="7">
    <location>
        <begin position="319"/>
        <end position="320"/>
    </location>
    <ligand>
        <name>FMN</name>
        <dbReference type="ChEBI" id="CHEBI:58210"/>
    </ligand>
</feature>
<organism evidence="9 10">
    <name type="scientific">Lecanosticta acicola</name>
    <dbReference type="NCBI Taxonomy" id="111012"/>
    <lineage>
        <taxon>Eukaryota</taxon>
        <taxon>Fungi</taxon>
        <taxon>Dikarya</taxon>
        <taxon>Ascomycota</taxon>
        <taxon>Pezizomycotina</taxon>
        <taxon>Dothideomycetes</taxon>
        <taxon>Dothideomycetidae</taxon>
        <taxon>Mycosphaerellales</taxon>
        <taxon>Mycosphaerellaceae</taxon>
        <taxon>Lecanosticta</taxon>
    </lineage>
</organism>
<dbReference type="InterPro" id="IPR013785">
    <property type="entry name" value="Aldolase_TIM"/>
</dbReference>
<evidence type="ECO:0000313" key="9">
    <source>
        <dbReference type="EMBL" id="CAK4031310.1"/>
    </source>
</evidence>
<gene>
    <name evidence="9" type="ORF">LECACI_7A006468</name>
</gene>
<dbReference type="PROSITE" id="PS00557">
    <property type="entry name" value="FMN_HYDROXY_ACID_DH_1"/>
    <property type="match status" value="1"/>
</dbReference>
<feature type="binding site" evidence="7">
    <location>
        <position position="182"/>
    </location>
    <ligand>
        <name>glyoxylate</name>
        <dbReference type="ChEBI" id="CHEBI:36655"/>
    </ligand>
</feature>
<dbReference type="Gene3D" id="3.20.20.70">
    <property type="entry name" value="Aldolase class I"/>
    <property type="match status" value="1"/>
</dbReference>
<evidence type="ECO:0000256" key="4">
    <source>
        <dbReference type="ARBA" id="ARBA00073420"/>
    </source>
</evidence>
<feature type="binding site" evidence="7">
    <location>
        <begin position="296"/>
        <end position="300"/>
    </location>
    <ligand>
        <name>FMN</name>
        <dbReference type="ChEBI" id="CHEBI:58210"/>
    </ligand>
</feature>
<comment type="cofactor">
    <cofactor evidence="1">
        <name>FMN</name>
        <dbReference type="ChEBI" id="CHEBI:58210"/>
    </cofactor>
</comment>
<feature type="binding site" evidence="7">
    <location>
        <position position="263"/>
    </location>
    <ligand>
        <name>glyoxylate</name>
        <dbReference type="ChEBI" id="CHEBI:36655"/>
    </ligand>
</feature>
<evidence type="ECO:0000256" key="6">
    <source>
        <dbReference type="PIRSR" id="PIRSR000138-1"/>
    </source>
</evidence>
<feature type="binding site" evidence="7">
    <location>
        <begin position="91"/>
        <end position="93"/>
    </location>
    <ligand>
        <name>FMN</name>
        <dbReference type="ChEBI" id="CHEBI:58210"/>
    </ligand>
</feature>
<dbReference type="PIRSF" id="PIRSF000138">
    <property type="entry name" value="Al-hdrx_acd_dh"/>
    <property type="match status" value="1"/>
</dbReference>
<dbReference type="GO" id="GO:0016491">
    <property type="term" value="F:oxidoreductase activity"/>
    <property type="evidence" value="ECO:0007669"/>
    <property type="project" value="UniProtKB-KW"/>
</dbReference>
<keyword evidence="2" id="KW-0560">Oxidoreductase</keyword>
<keyword evidence="10" id="KW-1185">Reference proteome</keyword>
<dbReference type="PANTHER" id="PTHR10578">
    <property type="entry name" value="S -2-HYDROXY-ACID OXIDASE-RELATED"/>
    <property type="match status" value="1"/>
</dbReference>
<sequence length="377" mass="41283">MAGNPVPVPKPEEDIKILCIKDLQDAAAKKLPKGILEFYNSGSTDQITVNENSTAFNKYRIRPRVLRDVSNTNTSTTLWNRNVCFPLGISPAGLQAAAHPEGEKATARAAARRGINMAISSFANYSVAEIRAAGLDVGPIDHAMQLYTLQDRDLELRMIQGAERQGCKAIFLTADSPVLGVRYNEWRNDFRAPQGLGFPNVNWSTETTHDSAFKSFNADDHSWEREIPWLRSATKMEIWIKGVLTAEDTLKAIEMGCDGILVSNHGGRQLDGVPASVDALPECVAAAEGRIRIHVDGGIRSGTDIFKALALGAECCWVGRPALWGLAYDGEKGVEIMIETLENEFRKCMQLAGCRSVRDITKQCLGVVRSDGPLARL</sequence>
<evidence type="ECO:0000313" key="10">
    <source>
        <dbReference type="Proteomes" id="UP001296104"/>
    </source>
</evidence>
<dbReference type="Pfam" id="PF01070">
    <property type="entry name" value="FMN_dh"/>
    <property type="match status" value="1"/>
</dbReference>
<protein>
    <recommendedName>
        <fullName evidence="4">Oxidase FUB9</fullName>
    </recommendedName>
    <alternativeName>
        <fullName evidence="5">Fusaric acid biosynthesis protein 9</fullName>
    </alternativeName>
</protein>
<accession>A0AAI8Z2K7</accession>
<feature type="binding site" evidence="7">
    <location>
        <position position="173"/>
    </location>
    <ligand>
        <name>FMN</name>
        <dbReference type="ChEBI" id="CHEBI:58210"/>
    </ligand>
</feature>
<comment type="similarity">
    <text evidence="3">Belongs to the FMN-dependent alpha-hydroxy acid dehydrogenase family.</text>
</comment>
<dbReference type="PROSITE" id="PS51349">
    <property type="entry name" value="FMN_HYDROXY_ACID_DH_2"/>
    <property type="match status" value="1"/>
</dbReference>
<evidence type="ECO:0000256" key="7">
    <source>
        <dbReference type="PIRSR" id="PIRSR000138-2"/>
    </source>
</evidence>
<feature type="binding site" evidence="7">
    <location>
        <position position="147"/>
    </location>
    <ligand>
        <name>glyoxylate</name>
        <dbReference type="ChEBI" id="CHEBI:36655"/>
    </ligand>
</feature>
<evidence type="ECO:0000256" key="2">
    <source>
        <dbReference type="ARBA" id="ARBA00023002"/>
    </source>
</evidence>
<evidence type="ECO:0000256" key="1">
    <source>
        <dbReference type="ARBA" id="ARBA00001917"/>
    </source>
</evidence>
<comment type="caution">
    <text evidence="9">The sequence shown here is derived from an EMBL/GenBank/DDBJ whole genome shotgun (WGS) entry which is preliminary data.</text>
</comment>
<dbReference type="GO" id="GO:0005737">
    <property type="term" value="C:cytoplasm"/>
    <property type="evidence" value="ECO:0007669"/>
    <property type="project" value="UniProtKB-ARBA"/>
</dbReference>
<dbReference type="EMBL" id="CAVMBE010000046">
    <property type="protein sequence ID" value="CAK4031310.1"/>
    <property type="molecule type" value="Genomic_DNA"/>
</dbReference>
<reference evidence="9" key="1">
    <citation type="submission" date="2023-11" db="EMBL/GenBank/DDBJ databases">
        <authorList>
            <person name="Alioto T."/>
            <person name="Alioto T."/>
            <person name="Gomez Garrido J."/>
        </authorList>
    </citation>
    <scope>NUCLEOTIDE SEQUENCE</scope>
</reference>
<dbReference type="InterPro" id="IPR000262">
    <property type="entry name" value="FMN-dep_DH"/>
</dbReference>
<keyword evidence="7" id="KW-0285">Flavoprotein</keyword>
<dbReference type="FunFam" id="3.20.20.70:FF:000056">
    <property type="entry name" value="hydroxyacid oxidase 2"/>
    <property type="match status" value="1"/>
</dbReference>
<dbReference type="InterPro" id="IPR012133">
    <property type="entry name" value="Alpha-hydoxy_acid_DH_FMN"/>
</dbReference>
<dbReference type="CDD" id="cd02809">
    <property type="entry name" value="alpha_hydroxyacid_oxid_FMN"/>
    <property type="match status" value="1"/>
</dbReference>
<keyword evidence="7" id="KW-0288">FMN</keyword>
<name>A0AAI8Z2K7_9PEZI</name>
<evidence type="ECO:0000259" key="8">
    <source>
        <dbReference type="PROSITE" id="PS51349"/>
    </source>
</evidence>
<feature type="active site" description="Proton acceptor" evidence="6">
    <location>
        <position position="265"/>
    </location>
</feature>
<feature type="domain" description="FMN hydroxy acid dehydrogenase" evidence="8">
    <location>
        <begin position="12"/>
        <end position="370"/>
    </location>
</feature>
<dbReference type="InterPro" id="IPR037396">
    <property type="entry name" value="FMN_HAD"/>
</dbReference>
<proteinExistence type="inferred from homology"/>
<dbReference type="SUPFAM" id="SSF51395">
    <property type="entry name" value="FMN-linked oxidoreductases"/>
    <property type="match status" value="1"/>
</dbReference>
<feature type="binding site" evidence="7">
    <location>
        <position position="145"/>
    </location>
    <ligand>
        <name>FMN</name>
        <dbReference type="ChEBI" id="CHEBI:58210"/>
    </ligand>
</feature>
<feature type="binding site" evidence="7">
    <location>
        <position position="120"/>
    </location>
    <ligand>
        <name>FMN</name>
        <dbReference type="ChEBI" id="CHEBI:58210"/>
    </ligand>
</feature>
<evidence type="ECO:0000256" key="5">
    <source>
        <dbReference type="ARBA" id="ARBA00083297"/>
    </source>
</evidence>
<feature type="binding site" evidence="7">
    <location>
        <position position="241"/>
    </location>
    <ligand>
        <name>FMN</name>
        <dbReference type="ChEBI" id="CHEBI:58210"/>
    </ligand>
</feature>
<feature type="binding site" evidence="7">
    <location>
        <position position="265"/>
    </location>
    <ligand>
        <name>glyoxylate</name>
        <dbReference type="ChEBI" id="CHEBI:36655"/>
    </ligand>
</feature>